<keyword evidence="1" id="KW-0812">Transmembrane</keyword>
<dbReference type="Pfam" id="PF22564">
    <property type="entry name" value="HAAS"/>
    <property type="match status" value="1"/>
</dbReference>
<dbReference type="EMBL" id="JAAGOB010000014">
    <property type="protein sequence ID" value="NED97810.1"/>
    <property type="molecule type" value="Genomic_DNA"/>
</dbReference>
<reference evidence="2 3" key="1">
    <citation type="submission" date="2020-02" db="EMBL/GenBank/DDBJ databases">
        <authorList>
            <person name="Li X.-J."/>
            <person name="Feng X.-M."/>
        </authorList>
    </citation>
    <scope>NUCLEOTIDE SEQUENCE [LARGE SCALE GENOMIC DNA]</scope>
    <source>
        <strain evidence="2 3">CGMCC 4.7225</strain>
    </source>
</reference>
<sequence length="243" mass="25088">MAEGSGQGSMRSAIQVEKVRRYLDELDAALAERGVVDRAEIVASIREHIESDLAEREPSDDDVDRVLASLGDPLTIAAEACGSAEADGAESHAAAHRGSLDERGPGMLAGSWVPAAVVALVMLSSVTLFFYLPVVTFLIGLVLLWASTLWTPWEKLLGTFVLPLPGVAVWVVLGGLFLASTECVSESSSVEVGSGGVPEVSTVCTGGLSALGSIIGAGLLIAAVTGGIAAAVVLYRRGMSRVL</sequence>
<protein>
    <submittedName>
        <fullName evidence="2">Uncharacterized protein</fullName>
    </submittedName>
</protein>
<evidence type="ECO:0000256" key="1">
    <source>
        <dbReference type="SAM" id="Phobius"/>
    </source>
</evidence>
<feature type="transmembrane region" description="Helical" evidence="1">
    <location>
        <begin position="129"/>
        <end position="150"/>
    </location>
</feature>
<feature type="transmembrane region" description="Helical" evidence="1">
    <location>
        <begin position="210"/>
        <end position="235"/>
    </location>
</feature>
<feature type="transmembrane region" description="Helical" evidence="1">
    <location>
        <begin position="157"/>
        <end position="179"/>
    </location>
</feature>
<dbReference type="AlphaFoldDB" id="A0A6N9YS84"/>
<organism evidence="2 3">
    <name type="scientific">Phytoactinopolyspora alkaliphila</name>
    <dbReference type="NCBI Taxonomy" id="1783498"/>
    <lineage>
        <taxon>Bacteria</taxon>
        <taxon>Bacillati</taxon>
        <taxon>Actinomycetota</taxon>
        <taxon>Actinomycetes</taxon>
        <taxon>Jiangellales</taxon>
        <taxon>Jiangellaceae</taxon>
        <taxon>Phytoactinopolyspora</taxon>
    </lineage>
</organism>
<dbReference type="RefSeq" id="WP_163820605.1">
    <property type="nucleotide sequence ID" value="NZ_JAAGOB010000014.1"/>
</dbReference>
<keyword evidence="1" id="KW-1133">Transmembrane helix</keyword>
<proteinExistence type="predicted"/>
<accession>A0A6N9YS84</accession>
<dbReference type="Proteomes" id="UP000469185">
    <property type="component" value="Unassembled WGS sequence"/>
</dbReference>
<evidence type="ECO:0000313" key="2">
    <source>
        <dbReference type="EMBL" id="NED97810.1"/>
    </source>
</evidence>
<comment type="caution">
    <text evidence="2">The sequence shown here is derived from an EMBL/GenBank/DDBJ whole genome shotgun (WGS) entry which is preliminary data.</text>
</comment>
<gene>
    <name evidence="2" type="ORF">G1H11_21150</name>
</gene>
<name>A0A6N9YS84_9ACTN</name>
<evidence type="ECO:0000313" key="3">
    <source>
        <dbReference type="Proteomes" id="UP000469185"/>
    </source>
</evidence>
<keyword evidence="3" id="KW-1185">Reference proteome</keyword>
<keyword evidence="1" id="KW-0472">Membrane</keyword>